<organism evidence="1 2">
    <name type="scientific">Bradyrhizobium lablabi</name>
    <dbReference type="NCBI Taxonomy" id="722472"/>
    <lineage>
        <taxon>Bacteria</taxon>
        <taxon>Pseudomonadati</taxon>
        <taxon>Pseudomonadota</taxon>
        <taxon>Alphaproteobacteria</taxon>
        <taxon>Hyphomicrobiales</taxon>
        <taxon>Nitrobacteraceae</taxon>
        <taxon>Bradyrhizobium</taxon>
    </lineage>
</organism>
<comment type="caution">
    <text evidence="1">The sequence shown here is derived from an EMBL/GenBank/DDBJ whole genome shotgun (WGS) entry which is preliminary data.</text>
</comment>
<name>A0A0R3N3G0_9BRAD</name>
<gene>
    <name evidence="1" type="ORF">CQ14_32515</name>
</gene>
<sequence>MGVIVAGPAQAQDPRRPAVGGIGSPLDAMIFYVARGADGACGPGCSEWIAAEGTVQWDTHKRLIAILDRQADRKLPVIIHAWGESNLNVATSLGRILRDRGIDTTAGTTEVEACKEKSEADCFALKRPGGPLDARVRLTDTLCDLACVLTLAGGVHRTLPAGTRMVLSGMSIHNRLAPNVSEERRQGLTVLFGDQFRHYLKDMGVDPELLDIVDRNSQTRRPTEMPPSEWIRLHIVTSAAL</sequence>
<dbReference type="AlphaFoldDB" id="A0A0R3N3G0"/>
<dbReference type="Proteomes" id="UP000051660">
    <property type="component" value="Unassembled WGS sequence"/>
</dbReference>
<dbReference type="OrthoDB" id="5936191at2"/>
<protein>
    <submittedName>
        <fullName evidence="1">Uncharacterized protein</fullName>
    </submittedName>
</protein>
<evidence type="ECO:0000313" key="2">
    <source>
        <dbReference type="Proteomes" id="UP000051660"/>
    </source>
</evidence>
<evidence type="ECO:0000313" key="1">
    <source>
        <dbReference type="EMBL" id="KRR26898.1"/>
    </source>
</evidence>
<dbReference type="EMBL" id="LLYB01000042">
    <property type="protein sequence ID" value="KRR26898.1"/>
    <property type="molecule type" value="Genomic_DNA"/>
</dbReference>
<reference evidence="1 2" key="1">
    <citation type="submission" date="2014-03" db="EMBL/GenBank/DDBJ databases">
        <title>Bradyrhizobium valentinum sp. nov., isolated from effective nodules of Lupinus mariae-josephae, a lupine endemic of basic-lime soils in Eastern Spain.</title>
        <authorList>
            <person name="Duran D."/>
            <person name="Rey L."/>
            <person name="Navarro A."/>
            <person name="Busquets A."/>
            <person name="Imperial J."/>
            <person name="Ruiz-Argueso T."/>
        </authorList>
    </citation>
    <scope>NUCLEOTIDE SEQUENCE [LARGE SCALE GENOMIC DNA]</scope>
    <source>
        <strain evidence="1 2">CCBAU 23086</strain>
    </source>
</reference>
<accession>A0A0R3N3G0</accession>
<proteinExistence type="predicted"/>